<evidence type="ECO:0000256" key="1">
    <source>
        <dbReference type="ARBA" id="ARBA00000098"/>
    </source>
</evidence>
<evidence type="ECO:0000256" key="2">
    <source>
        <dbReference type="ARBA" id="ARBA00001947"/>
    </source>
</evidence>
<keyword evidence="8" id="KW-0378">Hydrolase</keyword>
<feature type="domain" description="Aminopeptidase N-like N-terminal" evidence="14">
    <location>
        <begin position="30"/>
        <end position="198"/>
    </location>
</feature>
<comment type="catalytic activity">
    <reaction evidence="1">
        <text>Release of an N-terminal amino acid, Xaa-|-Yaa- from a peptide, amide or arylamide. Xaa is preferably Ala, but may be most amino acids including Pro (slow action). When a terminal hydrophobic residue is followed by a prolyl residue, the two may be released as an intact Xaa-Pro dipeptide.</text>
        <dbReference type="EC" id="3.4.11.2"/>
    </reaction>
</comment>
<organism evidence="15 16">
    <name type="scientific">Nostocoides vanveenii</name>
    <dbReference type="NCBI Taxonomy" id="330835"/>
    <lineage>
        <taxon>Bacteria</taxon>
        <taxon>Bacillati</taxon>
        <taxon>Actinomycetota</taxon>
        <taxon>Actinomycetes</taxon>
        <taxon>Micrococcales</taxon>
        <taxon>Intrasporangiaceae</taxon>
        <taxon>Nostocoides</taxon>
    </lineage>
</organism>
<sequence>MSENPLVPHPPLPAPDSYLPTHGDVRFAARHYGLTLDYRVATNHLVGTAVITAEALTDLNEIALDLYNLHVSRVRVGGRPVKYAQRGSRLIVRTSQQHGARFEIDVAYAGKPRPMPGAHGRAGWEELTDGVLVGSQPHGAPSWFPCNDRPSNKAPFAITVTTEAGYHVAAGGVLKERHTRSGRTTWTYAHDEPTATYLATVQIGQYAVRPVPAPVPVAIVAPAGLDVGAGSAFARQGEMVAAFISRFGPYPFATYTAVVTDDPLEIPLEAQALSSFGRNHAAPAWANERLVAHELAHQWFGNALTAADWRDIWLHEGFACYAEWLWSEAAGGQPASEHAADHYSRLALPPRGHTLTDPGLRAMFDDWVYKRGALTVHTLRQAVGDASFFAILRTWVAARSGGNVSTEAFLAHIEAYLGRPVPELRPWLFERDLPPLGQ</sequence>
<keyword evidence="10" id="KW-0482">Metalloprotease</keyword>
<evidence type="ECO:0000256" key="9">
    <source>
        <dbReference type="ARBA" id="ARBA00022833"/>
    </source>
</evidence>
<accession>A0ABN2K8U8</accession>
<dbReference type="Gene3D" id="1.10.390.10">
    <property type="entry name" value="Neutral Protease Domain 2"/>
    <property type="match status" value="1"/>
</dbReference>
<evidence type="ECO:0000256" key="8">
    <source>
        <dbReference type="ARBA" id="ARBA00022801"/>
    </source>
</evidence>
<dbReference type="InterPro" id="IPR045357">
    <property type="entry name" value="Aminopeptidase_N-like_N"/>
</dbReference>
<evidence type="ECO:0000256" key="6">
    <source>
        <dbReference type="ARBA" id="ARBA00022670"/>
    </source>
</evidence>
<evidence type="ECO:0000259" key="14">
    <source>
        <dbReference type="Pfam" id="PF17900"/>
    </source>
</evidence>
<name>A0ABN2K8U8_9MICO</name>
<evidence type="ECO:0000256" key="4">
    <source>
        <dbReference type="ARBA" id="ARBA00012564"/>
    </source>
</evidence>
<dbReference type="PRINTS" id="PR00756">
    <property type="entry name" value="ALADIPTASE"/>
</dbReference>
<dbReference type="InterPro" id="IPR027268">
    <property type="entry name" value="Peptidase_M4/M1_CTD_sf"/>
</dbReference>
<dbReference type="SUPFAM" id="SSF63737">
    <property type="entry name" value="Leukotriene A4 hydrolase N-terminal domain"/>
    <property type="match status" value="1"/>
</dbReference>
<protein>
    <recommendedName>
        <fullName evidence="5">Aminopeptidase N</fullName>
        <ecNumber evidence="4">3.4.11.2</ecNumber>
    </recommendedName>
    <alternativeName>
        <fullName evidence="11">Alanine aminopeptidase</fullName>
    </alternativeName>
    <alternativeName>
        <fullName evidence="12">Lysyl aminopeptidase</fullName>
    </alternativeName>
</protein>
<dbReference type="Pfam" id="PF01433">
    <property type="entry name" value="Peptidase_M1"/>
    <property type="match status" value="1"/>
</dbReference>
<evidence type="ECO:0000259" key="13">
    <source>
        <dbReference type="Pfam" id="PF01433"/>
    </source>
</evidence>
<comment type="caution">
    <text evidence="15">The sequence shown here is derived from an EMBL/GenBank/DDBJ whole genome shotgun (WGS) entry which is preliminary data.</text>
</comment>
<reference evidence="15 16" key="1">
    <citation type="journal article" date="2019" name="Int. J. Syst. Evol. Microbiol.">
        <title>The Global Catalogue of Microorganisms (GCM) 10K type strain sequencing project: providing services to taxonomists for standard genome sequencing and annotation.</title>
        <authorList>
            <consortium name="The Broad Institute Genomics Platform"/>
            <consortium name="The Broad Institute Genome Sequencing Center for Infectious Disease"/>
            <person name="Wu L."/>
            <person name="Ma J."/>
        </authorList>
    </citation>
    <scope>NUCLEOTIDE SEQUENCE [LARGE SCALE GENOMIC DNA]</scope>
    <source>
        <strain evidence="15 16">JCM 15591</strain>
    </source>
</reference>
<gene>
    <name evidence="15" type="ORF">GCM10009810_08920</name>
</gene>
<evidence type="ECO:0000256" key="10">
    <source>
        <dbReference type="ARBA" id="ARBA00023049"/>
    </source>
</evidence>
<evidence type="ECO:0000256" key="3">
    <source>
        <dbReference type="ARBA" id="ARBA00010136"/>
    </source>
</evidence>
<dbReference type="EC" id="3.4.11.2" evidence="4"/>
<keyword evidence="9" id="KW-0862">Zinc</keyword>
<comment type="similarity">
    <text evidence="3">Belongs to the peptidase M1 family.</text>
</comment>
<dbReference type="Pfam" id="PF17900">
    <property type="entry name" value="Peptidase_M1_N"/>
    <property type="match status" value="1"/>
</dbReference>
<dbReference type="InterPro" id="IPR014782">
    <property type="entry name" value="Peptidase_M1_dom"/>
</dbReference>
<dbReference type="InterPro" id="IPR050344">
    <property type="entry name" value="Peptidase_M1_aminopeptidases"/>
</dbReference>
<dbReference type="PANTHER" id="PTHR11533:SF297">
    <property type="entry name" value="AMINOPEPTIDASE N"/>
    <property type="match status" value="1"/>
</dbReference>
<keyword evidence="6" id="KW-0645">Protease</keyword>
<dbReference type="InterPro" id="IPR042097">
    <property type="entry name" value="Aminopeptidase_N-like_N_sf"/>
</dbReference>
<evidence type="ECO:0000256" key="5">
    <source>
        <dbReference type="ARBA" id="ARBA00015611"/>
    </source>
</evidence>
<evidence type="ECO:0000256" key="12">
    <source>
        <dbReference type="ARBA" id="ARBA00031533"/>
    </source>
</evidence>
<dbReference type="CDD" id="cd09603">
    <property type="entry name" value="M1_APN_like"/>
    <property type="match status" value="1"/>
</dbReference>
<feature type="domain" description="Peptidase M1 membrane alanine aminopeptidase" evidence="13">
    <location>
        <begin position="286"/>
        <end position="423"/>
    </location>
</feature>
<evidence type="ECO:0000313" key="15">
    <source>
        <dbReference type="EMBL" id="GAA1750734.1"/>
    </source>
</evidence>
<dbReference type="SUPFAM" id="SSF55486">
    <property type="entry name" value="Metalloproteases ('zincins'), catalytic domain"/>
    <property type="match status" value="1"/>
</dbReference>
<proteinExistence type="inferred from homology"/>
<dbReference type="EMBL" id="BAAAPN010000023">
    <property type="protein sequence ID" value="GAA1750734.1"/>
    <property type="molecule type" value="Genomic_DNA"/>
</dbReference>
<comment type="cofactor">
    <cofactor evidence="2">
        <name>Zn(2+)</name>
        <dbReference type="ChEBI" id="CHEBI:29105"/>
    </cofactor>
</comment>
<dbReference type="InterPro" id="IPR001930">
    <property type="entry name" value="Peptidase_M1"/>
</dbReference>
<evidence type="ECO:0000313" key="16">
    <source>
        <dbReference type="Proteomes" id="UP001501475"/>
    </source>
</evidence>
<keyword evidence="16" id="KW-1185">Reference proteome</keyword>
<keyword evidence="7" id="KW-0479">Metal-binding</keyword>
<dbReference type="PANTHER" id="PTHR11533">
    <property type="entry name" value="PROTEASE M1 ZINC METALLOPROTEASE"/>
    <property type="match status" value="1"/>
</dbReference>
<evidence type="ECO:0000256" key="7">
    <source>
        <dbReference type="ARBA" id="ARBA00022723"/>
    </source>
</evidence>
<dbReference type="Gene3D" id="2.60.40.1730">
    <property type="entry name" value="tricorn interacting facor f3 domain"/>
    <property type="match status" value="1"/>
</dbReference>
<evidence type="ECO:0000256" key="11">
    <source>
        <dbReference type="ARBA" id="ARBA00029811"/>
    </source>
</evidence>
<dbReference type="Proteomes" id="UP001501475">
    <property type="component" value="Unassembled WGS sequence"/>
</dbReference>